<proteinExistence type="inferred from homology"/>
<dbReference type="Pfam" id="PF17871">
    <property type="entry name" value="AAA_lid_9"/>
    <property type="match status" value="1"/>
</dbReference>
<keyword evidence="10" id="KW-0645">Protease</keyword>
<dbReference type="PANTHER" id="PTHR11638">
    <property type="entry name" value="ATP-DEPENDENT CLP PROTEASE"/>
    <property type="match status" value="1"/>
</dbReference>
<dbReference type="InterPro" id="IPR018368">
    <property type="entry name" value="ClpA/B_CS1"/>
</dbReference>
<evidence type="ECO:0000256" key="7">
    <source>
        <dbReference type="RuleBase" id="RU004432"/>
    </source>
</evidence>
<dbReference type="GO" id="GO:0016887">
    <property type="term" value="F:ATP hydrolysis activity"/>
    <property type="evidence" value="ECO:0007669"/>
    <property type="project" value="InterPro"/>
</dbReference>
<evidence type="ECO:0000313" key="10">
    <source>
        <dbReference type="EMBL" id="QCF25665.1"/>
    </source>
</evidence>
<dbReference type="FunFam" id="1.10.8.60:FF:000011">
    <property type="entry name" value="ATP-dependent Clp protease ATP-binding subunit"/>
    <property type="match status" value="1"/>
</dbReference>
<dbReference type="GO" id="GO:0008233">
    <property type="term" value="F:peptidase activity"/>
    <property type="evidence" value="ECO:0007669"/>
    <property type="project" value="UniProtKB-KW"/>
</dbReference>
<dbReference type="InterPro" id="IPR050130">
    <property type="entry name" value="ClpA_ClpB"/>
</dbReference>
<evidence type="ECO:0000313" key="11">
    <source>
        <dbReference type="Proteomes" id="UP000298049"/>
    </source>
</evidence>
<dbReference type="CDD" id="cd19499">
    <property type="entry name" value="RecA-like_ClpB_Hsp104-like"/>
    <property type="match status" value="1"/>
</dbReference>
<dbReference type="Gene3D" id="1.10.8.60">
    <property type="match status" value="2"/>
</dbReference>
<dbReference type="GO" id="GO:0005524">
    <property type="term" value="F:ATP binding"/>
    <property type="evidence" value="ECO:0007669"/>
    <property type="project" value="UniProtKB-KW"/>
</dbReference>
<dbReference type="InterPro" id="IPR013461">
    <property type="entry name" value="ClpA"/>
</dbReference>
<dbReference type="InterPro" id="IPR027417">
    <property type="entry name" value="P-loop_NTPase"/>
</dbReference>
<dbReference type="GO" id="GO:0034605">
    <property type="term" value="P:cellular response to heat"/>
    <property type="evidence" value="ECO:0007669"/>
    <property type="project" value="TreeGrafter"/>
</dbReference>
<dbReference type="SMART" id="SM00382">
    <property type="entry name" value="AAA"/>
    <property type="match status" value="2"/>
</dbReference>
<dbReference type="Pfam" id="PF07724">
    <property type="entry name" value="AAA_2"/>
    <property type="match status" value="1"/>
</dbReference>
<dbReference type="GO" id="GO:0006508">
    <property type="term" value="P:proteolysis"/>
    <property type="evidence" value="ECO:0007669"/>
    <property type="project" value="UniProtKB-KW"/>
</dbReference>
<dbReference type="PANTHER" id="PTHR11638:SF111">
    <property type="entry name" value="ATP-DEPENDENT CLP PROTEASE ATP-BINDING SUBUNIT CLPA"/>
    <property type="match status" value="1"/>
</dbReference>
<dbReference type="InterPro" id="IPR036628">
    <property type="entry name" value="Clp_N_dom_sf"/>
</dbReference>
<keyword evidence="2 6" id="KW-0677">Repeat</keyword>
<reference evidence="10 11" key="1">
    <citation type="submission" date="2018-07" db="EMBL/GenBank/DDBJ databases">
        <title>Marsedoiliclastica nanhaica gen. nov. sp. nov., a novel marine hydrocarbonoclastic bacterium isolated from an in-situ enriched hydrocarbon-degrading consortium in deep-sea sediment.</title>
        <authorList>
            <person name="Dong C."/>
            <person name="Ma T."/>
            <person name="Liu R."/>
            <person name="Shao Z."/>
        </authorList>
    </citation>
    <scope>NUCLEOTIDE SEQUENCE [LARGE SCALE GENOMIC DNA]</scope>
    <source>
        <strain evidence="11">soil36-7</strain>
    </source>
</reference>
<evidence type="ECO:0000256" key="6">
    <source>
        <dbReference type="PROSITE-ProRule" id="PRU01251"/>
    </source>
</evidence>
<accession>A0A4P7XG32</accession>
<evidence type="ECO:0000256" key="2">
    <source>
        <dbReference type="ARBA" id="ARBA00022737"/>
    </source>
</evidence>
<dbReference type="SUPFAM" id="SSF52540">
    <property type="entry name" value="P-loop containing nucleoside triphosphate hydrolases"/>
    <property type="match status" value="2"/>
</dbReference>
<evidence type="ECO:0000256" key="1">
    <source>
        <dbReference type="ARBA" id="ARBA00008675"/>
    </source>
</evidence>
<evidence type="ECO:0000256" key="4">
    <source>
        <dbReference type="ARBA" id="ARBA00022840"/>
    </source>
</evidence>
<name>A0A4P7XG32_9ALTE</name>
<keyword evidence="5 7" id="KW-0143">Chaperone</keyword>
<dbReference type="NCBIfam" id="TIGR02639">
    <property type="entry name" value="ClpA"/>
    <property type="match status" value="1"/>
</dbReference>
<dbReference type="SMART" id="SM01086">
    <property type="entry name" value="ClpB_D2-small"/>
    <property type="match status" value="1"/>
</dbReference>
<keyword evidence="11" id="KW-1185">Reference proteome</keyword>
<dbReference type="GO" id="GO:0005737">
    <property type="term" value="C:cytoplasm"/>
    <property type="evidence" value="ECO:0007669"/>
    <property type="project" value="TreeGrafter"/>
</dbReference>
<dbReference type="PROSITE" id="PS51903">
    <property type="entry name" value="CLP_R"/>
    <property type="match status" value="1"/>
</dbReference>
<dbReference type="PROSITE" id="PS00871">
    <property type="entry name" value="CLPAB_2"/>
    <property type="match status" value="1"/>
</dbReference>
<keyword evidence="10" id="KW-0378">Hydrolase</keyword>
<feature type="domain" description="Clp R" evidence="9">
    <location>
        <begin position="1"/>
        <end position="145"/>
    </location>
</feature>
<dbReference type="SUPFAM" id="SSF81923">
    <property type="entry name" value="Double Clp-N motif"/>
    <property type="match status" value="1"/>
</dbReference>
<dbReference type="InterPro" id="IPR003593">
    <property type="entry name" value="AAA+_ATPase"/>
</dbReference>
<dbReference type="InterPro" id="IPR028299">
    <property type="entry name" value="ClpA/B_CS2"/>
</dbReference>
<evidence type="ECO:0000256" key="8">
    <source>
        <dbReference type="SAM" id="MobiDB-lite"/>
    </source>
</evidence>
<evidence type="ECO:0000259" key="9">
    <source>
        <dbReference type="PROSITE" id="PS51903"/>
    </source>
</evidence>
<dbReference type="Pfam" id="PF10431">
    <property type="entry name" value="ClpB_D2-small"/>
    <property type="match status" value="1"/>
</dbReference>
<dbReference type="Gene3D" id="3.40.50.300">
    <property type="entry name" value="P-loop containing nucleotide triphosphate hydrolases"/>
    <property type="match status" value="2"/>
</dbReference>
<dbReference type="Pfam" id="PF02861">
    <property type="entry name" value="Clp_N"/>
    <property type="match status" value="1"/>
</dbReference>
<keyword evidence="4 7" id="KW-0067">ATP-binding</keyword>
<organism evidence="10 11">
    <name type="scientific">Hydrocarboniclastica marina</name>
    <dbReference type="NCBI Taxonomy" id="2259620"/>
    <lineage>
        <taxon>Bacteria</taxon>
        <taxon>Pseudomonadati</taxon>
        <taxon>Pseudomonadota</taxon>
        <taxon>Gammaproteobacteria</taxon>
        <taxon>Alteromonadales</taxon>
        <taxon>Alteromonadaceae</taxon>
        <taxon>Hydrocarboniclastica</taxon>
    </lineage>
</organism>
<dbReference type="FunFam" id="3.40.50.300:FF:000025">
    <property type="entry name" value="ATP-dependent Clp protease subunit"/>
    <property type="match status" value="1"/>
</dbReference>
<evidence type="ECO:0000256" key="3">
    <source>
        <dbReference type="ARBA" id="ARBA00022741"/>
    </source>
</evidence>
<dbReference type="Proteomes" id="UP000298049">
    <property type="component" value="Chromosome"/>
</dbReference>
<dbReference type="PROSITE" id="PS00870">
    <property type="entry name" value="CLPAB_1"/>
    <property type="match status" value="1"/>
</dbReference>
<dbReference type="KEGG" id="hmi:soil367_06900"/>
<evidence type="ECO:0000256" key="5">
    <source>
        <dbReference type="ARBA" id="ARBA00023186"/>
    </source>
</evidence>
<dbReference type="Pfam" id="PF00004">
    <property type="entry name" value="AAA"/>
    <property type="match status" value="1"/>
</dbReference>
<keyword evidence="3 7" id="KW-0547">Nucleotide-binding</keyword>
<dbReference type="EMBL" id="CP031093">
    <property type="protein sequence ID" value="QCF25665.1"/>
    <property type="molecule type" value="Genomic_DNA"/>
</dbReference>
<dbReference type="AlphaFoldDB" id="A0A4P7XG32"/>
<comment type="similarity">
    <text evidence="1 7">Belongs to the ClpA/ClpB family.</text>
</comment>
<dbReference type="InterPro" id="IPR003959">
    <property type="entry name" value="ATPase_AAA_core"/>
</dbReference>
<dbReference type="InterPro" id="IPR001270">
    <property type="entry name" value="ClpA/B"/>
</dbReference>
<dbReference type="InterPro" id="IPR019489">
    <property type="entry name" value="Clp_ATPase_C"/>
</dbReference>
<sequence>MLSKDLELTLNAAFKTAREKRHEFMTVEHLLLALLENDSALRVLKACGADLNRLRDELSEFVDSTTPLIPTNDLERETQPTLGFQRVLQRAVFHVQSSGKKEVTGANVLVAIFSEQESQAVYLLKKQNVARIDVVNFISHGISKVAGQEDGAPGEQEQQPQEDGGEEGAASNPLESYATNLNEQARNGRIDPLIGRETEVERVVQILVRRRKNNPLLVGEAGVGKTAIAEGLAKKIVDGDVPDIIKDAEVFSLDLGALLAGTKYRGDFEKRFKSMLAELKKRDHGILFIDEIHTIIGAGSASGGVMDASNLLKPLLSGGQIRCIGSTTFSEFRGIFEKDSALARRFQKIDVNEPSVEDTYQILKGLRTHFEKHHDIKYTDKALRSASELAARYITDRHLPDKAIDVIDEAGARQRLMAPSKRKKVIGVSAIEDIVASIARIPPKNVSSTDKDVLRNLERDLKMVVFGQNAAIESLGTAIKLARAGLKSPEKPDGAFLFAGPTGVGKTEVTRQLAKVLGIDLVRFDMSEYMERHTVSRLIGAPPGYVGYDQGGLLTEEVTKHPHCVLLLDEIEKAHPEVFNLLLQVMDHGTLTDNNGRKADFRHVILVMTTNAGAETLARRSIGFSSQDHSTDGMEVISKTFTPEFRNRLDGIIQFASLQPESITHVVDKFLTELQAQLDEKRVVLHVEEKAKVWLAERGYDQTMGARPMARLIQEKIKKPMAEEILFGRLSENGGEVKVTLVNDELVFEFESEPAEAV</sequence>
<dbReference type="CDD" id="cd00009">
    <property type="entry name" value="AAA"/>
    <property type="match status" value="1"/>
</dbReference>
<dbReference type="Gene3D" id="1.10.1780.10">
    <property type="entry name" value="Clp, N-terminal domain"/>
    <property type="match status" value="1"/>
</dbReference>
<feature type="compositionally biased region" description="Low complexity" evidence="8">
    <location>
        <begin position="146"/>
        <end position="162"/>
    </location>
</feature>
<protein>
    <submittedName>
        <fullName evidence="10">ATP-dependent Clp protease ATP-binding subunit ClpA</fullName>
    </submittedName>
</protein>
<dbReference type="RefSeq" id="WP_136548174.1">
    <property type="nucleotide sequence ID" value="NZ_CP031093.1"/>
</dbReference>
<dbReference type="InterPro" id="IPR004176">
    <property type="entry name" value="Clp_R_N"/>
</dbReference>
<dbReference type="OrthoDB" id="9803641at2"/>
<dbReference type="InterPro" id="IPR041546">
    <property type="entry name" value="ClpA/ClpB_AAA_lid"/>
</dbReference>
<dbReference type="PRINTS" id="PR00300">
    <property type="entry name" value="CLPPROTEASEA"/>
</dbReference>
<gene>
    <name evidence="10" type="primary">clpA</name>
    <name evidence="10" type="ORF">soil367_06900</name>
</gene>
<feature type="region of interest" description="Disordered" evidence="8">
    <location>
        <begin position="145"/>
        <end position="173"/>
    </location>
</feature>
<dbReference type="GO" id="GO:0043335">
    <property type="term" value="P:protein unfolding"/>
    <property type="evidence" value="ECO:0007669"/>
    <property type="project" value="InterPro"/>
</dbReference>